<proteinExistence type="predicted"/>
<evidence type="ECO:0000259" key="3">
    <source>
        <dbReference type="PROSITE" id="PS51186"/>
    </source>
</evidence>
<dbReference type="AlphaFoldDB" id="A0A1G6V2G8"/>
<dbReference type="CDD" id="cd04301">
    <property type="entry name" value="NAT_SF"/>
    <property type="match status" value="1"/>
</dbReference>
<protein>
    <submittedName>
        <fullName evidence="4">Acetyltransferase (GNAT) family protein</fullName>
    </submittedName>
</protein>
<evidence type="ECO:0000313" key="5">
    <source>
        <dbReference type="Proteomes" id="UP000198546"/>
    </source>
</evidence>
<sequence length="174" mass="18855">MTETPTATSAGGGRGLPLGRIHSVAGEITLVRARREHLCGLVRLLADDEIGATREGSGTEDVYLTAFEAVDADPHQVLVVGLVAEEPVTMLQISFIPGLSRRGALRAQLEGIRVAEPLRGTGVGTAMMQWAIEYCRDRGAAVVQLSTDRRRGEAHQFYFRFGFVDSHLGLKLQL</sequence>
<dbReference type="Pfam" id="PF00583">
    <property type="entry name" value="Acetyltransf_1"/>
    <property type="match status" value="1"/>
</dbReference>
<dbReference type="GO" id="GO:0016747">
    <property type="term" value="F:acyltransferase activity, transferring groups other than amino-acyl groups"/>
    <property type="evidence" value="ECO:0007669"/>
    <property type="project" value="InterPro"/>
</dbReference>
<evidence type="ECO:0000313" key="4">
    <source>
        <dbReference type="EMBL" id="SDD47681.1"/>
    </source>
</evidence>
<name>A0A1G6V2G8_9ACTN</name>
<dbReference type="PANTHER" id="PTHR43877:SF2">
    <property type="entry name" value="AMINOALKYLPHOSPHONATE N-ACETYLTRANSFERASE-RELATED"/>
    <property type="match status" value="1"/>
</dbReference>
<dbReference type="PANTHER" id="PTHR43877">
    <property type="entry name" value="AMINOALKYLPHOSPHONATE N-ACETYLTRANSFERASE-RELATED-RELATED"/>
    <property type="match status" value="1"/>
</dbReference>
<keyword evidence="5" id="KW-1185">Reference proteome</keyword>
<dbReference type="SUPFAM" id="SSF55729">
    <property type="entry name" value="Acyl-CoA N-acyltransferases (Nat)"/>
    <property type="match status" value="1"/>
</dbReference>
<dbReference type="Proteomes" id="UP000198546">
    <property type="component" value="Chromosome i"/>
</dbReference>
<dbReference type="RefSeq" id="WP_172803990.1">
    <property type="nucleotide sequence ID" value="NZ_LT629688.1"/>
</dbReference>
<feature type="domain" description="N-acetyltransferase" evidence="3">
    <location>
        <begin position="28"/>
        <end position="174"/>
    </location>
</feature>
<keyword evidence="2" id="KW-0012">Acyltransferase</keyword>
<dbReference type="InterPro" id="IPR016181">
    <property type="entry name" value="Acyl_CoA_acyltransferase"/>
</dbReference>
<dbReference type="Gene3D" id="3.40.630.30">
    <property type="match status" value="1"/>
</dbReference>
<organism evidence="4 5">
    <name type="scientific">Auraticoccus monumenti</name>
    <dbReference type="NCBI Taxonomy" id="675864"/>
    <lineage>
        <taxon>Bacteria</taxon>
        <taxon>Bacillati</taxon>
        <taxon>Actinomycetota</taxon>
        <taxon>Actinomycetes</taxon>
        <taxon>Propionibacteriales</taxon>
        <taxon>Propionibacteriaceae</taxon>
        <taxon>Auraticoccus</taxon>
    </lineage>
</organism>
<keyword evidence="1 4" id="KW-0808">Transferase</keyword>
<evidence type="ECO:0000256" key="2">
    <source>
        <dbReference type="ARBA" id="ARBA00023315"/>
    </source>
</evidence>
<reference evidence="4 5" key="1">
    <citation type="submission" date="2016-10" db="EMBL/GenBank/DDBJ databases">
        <authorList>
            <person name="de Groot N.N."/>
        </authorList>
    </citation>
    <scope>NUCLEOTIDE SEQUENCE [LARGE SCALE GENOMIC DNA]</scope>
    <source>
        <strain evidence="4 5">MON 2.2</strain>
    </source>
</reference>
<gene>
    <name evidence="4" type="ORF">SAMN04489747_1025</name>
</gene>
<accession>A0A1G6V2G8</accession>
<dbReference type="InterPro" id="IPR050832">
    <property type="entry name" value="Bact_Acetyltransf"/>
</dbReference>
<dbReference type="EMBL" id="LT629688">
    <property type="protein sequence ID" value="SDD47681.1"/>
    <property type="molecule type" value="Genomic_DNA"/>
</dbReference>
<dbReference type="InterPro" id="IPR000182">
    <property type="entry name" value="GNAT_dom"/>
</dbReference>
<evidence type="ECO:0000256" key="1">
    <source>
        <dbReference type="ARBA" id="ARBA00022679"/>
    </source>
</evidence>
<dbReference type="STRING" id="675864.SAMN04489747_1025"/>
<dbReference type="PROSITE" id="PS51186">
    <property type="entry name" value="GNAT"/>
    <property type="match status" value="1"/>
</dbReference>